<name>A0A0A8YTA9_ARUDO</name>
<reference evidence="1" key="1">
    <citation type="submission" date="2014-09" db="EMBL/GenBank/DDBJ databases">
        <authorList>
            <person name="Magalhaes I.L.F."/>
            <person name="Oliveira U."/>
            <person name="Santos F.R."/>
            <person name="Vidigal T.H.D.A."/>
            <person name="Brescovit A.D."/>
            <person name="Santos A.J."/>
        </authorList>
    </citation>
    <scope>NUCLEOTIDE SEQUENCE</scope>
    <source>
        <tissue evidence="1">Shoot tissue taken approximately 20 cm above the soil surface</tissue>
    </source>
</reference>
<protein>
    <submittedName>
        <fullName evidence="1">Uncharacterized protein</fullName>
    </submittedName>
</protein>
<proteinExistence type="predicted"/>
<accession>A0A0A8YTA9</accession>
<reference evidence="1" key="2">
    <citation type="journal article" date="2015" name="Data Brief">
        <title>Shoot transcriptome of the giant reed, Arundo donax.</title>
        <authorList>
            <person name="Barrero R.A."/>
            <person name="Guerrero F.D."/>
            <person name="Moolhuijzen P."/>
            <person name="Goolsby J.A."/>
            <person name="Tidwell J."/>
            <person name="Bellgard S.E."/>
            <person name="Bellgard M.I."/>
        </authorList>
    </citation>
    <scope>NUCLEOTIDE SEQUENCE</scope>
    <source>
        <tissue evidence="1">Shoot tissue taken approximately 20 cm above the soil surface</tissue>
    </source>
</reference>
<dbReference type="AlphaFoldDB" id="A0A0A8YTA9"/>
<organism evidence="1">
    <name type="scientific">Arundo donax</name>
    <name type="common">Giant reed</name>
    <name type="synonym">Donax arundinaceus</name>
    <dbReference type="NCBI Taxonomy" id="35708"/>
    <lineage>
        <taxon>Eukaryota</taxon>
        <taxon>Viridiplantae</taxon>
        <taxon>Streptophyta</taxon>
        <taxon>Embryophyta</taxon>
        <taxon>Tracheophyta</taxon>
        <taxon>Spermatophyta</taxon>
        <taxon>Magnoliopsida</taxon>
        <taxon>Liliopsida</taxon>
        <taxon>Poales</taxon>
        <taxon>Poaceae</taxon>
        <taxon>PACMAD clade</taxon>
        <taxon>Arundinoideae</taxon>
        <taxon>Arundineae</taxon>
        <taxon>Arundo</taxon>
    </lineage>
</organism>
<evidence type="ECO:0000313" key="1">
    <source>
        <dbReference type="EMBL" id="JAD30289.1"/>
    </source>
</evidence>
<sequence length="36" mass="4290">MMSRSPTHNNSRTVLLVVKNLYRSNKFLCNHPRVYL</sequence>
<dbReference type="EMBL" id="GBRH01267606">
    <property type="protein sequence ID" value="JAD30289.1"/>
    <property type="molecule type" value="Transcribed_RNA"/>
</dbReference>